<dbReference type="Proteomes" id="UP000645257">
    <property type="component" value="Unassembled WGS sequence"/>
</dbReference>
<keyword evidence="2" id="KW-1185">Reference proteome</keyword>
<dbReference type="InterPro" id="IPR036390">
    <property type="entry name" value="WH_DNA-bd_sf"/>
</dbReference>
<proteinExistence type="predicted"/>
<dbReference type="Gene3D" id="1.10.10.10">
    <property type="entry name" value="Winged helix-like DNA-binding domain superfamily/Winged helix DNA-binding domain"/>
    <property type="match status" value="1"/>
</dbReference>
<dbReference type="EMBL" id="BMYX01000020">
    <property type="protein sequence ID" value="GGY25058.1"/>
    <property type="molecule type" value="Genomic_DNA"/>
</dbReference>
<gene>
    <name evidence="1" type="ORF">GCM10011289_30900</name>
</gene>
<dbReference type="AlphaFoldDB" id="A0A918UBH1"/>
<comment type="caution">
    <text evidence="1">The sequence shown here is derived from an EMBL/GenBank/DDBJ whole genome shotgun (WGS) entry which is preliminary data.</text>
</comment>
<name>A0A918UBH1_9NEIS</name>
<reference evidence="1" key="2">
    <citation type="submission" date="2020-09" db="EMBL/GenBank/DDBJ databases">
        <authorList>
            <person name="Sun Q."/>
            <person name="Kim S."/>
        </authorList>
    </citation>
    <scope>NUCLEOTIDE SEQUENCE</scope>
    <source>
        <strain evidence="1">KCTC 32182</strain>
    </source>
</reference>
<evidence type="ECO:0000313" key="1">
    <source>
        <dbReference type="EMBL" id="GGY25058.1"/>
    </source>
</evidence>
<accession>A0A918UBH1</accession>
<dbReference type="RefSeq" id="WP_189535960.1">
    <property type="nucleotide sequence ID" value="NZ_BMYX01000020.1"/>
</dbReference>
<protein>
    <submittedName>
        <fullName evidence="1">Transcriptional regulator</fullName>
    </submittedName>
</protein>
<sequence length="207" mass="22903">MTTAERLLFLLKTRGPESAQILAKILGLTAMGVRKQLLLLEEKGLVASADERRGPGRPTRIWSLSAQGQRRFPDRHADLAVDLLRQLRAEFGEEGVARLVSARERQAECTAREALTGAADVEDKLGRLAAWRHADGYMAHVEREADGSWQLVEHHCPVAAAAGECGRLCESELALFRRLLGEGVEIDRTEHLMAGGRSCRYRVVVKV</sequence>
<reference evidence="1" key="1">
    <citation type="journal article" date="2014" name="Int. J. Syst. Evol. Microbiol.">
        <title>Complete genome sequence of Corynebacterium casei LMG S-19264T (=DSM 44701T), isolated from a smear-ripened cheese.</title>
        <authorList>
            <consortium name="US DOE Joint Genome Institute (JGI-PGF)"/>
            <person name="Walter F."/>
            <person name="Albersmeier A."/>
            <person name="Kalinowski J."/>
            <person name="Ruckert C."/>
        </authorList>
    </citation>
    <scope>NUCLEOTIDE SEQUENCE</scope>
    <source>
        <strain evidence="1">KCTC 32182</strain>
    </source>
</reference>
<evidence type="ECO:0000313" key="2">
    <source>
        <dbReference type="Proteomes" id="UP000645257"/>
    </source>
</evidence>
<dbReference type="SUPFAM" id="SSF46785">
    <property type="entry name" value="Winged helix' DNA-binding domain"/>
    <property type="match status" value="1"/>
</dbReference>
<dbReference type="InterPro" id="IPR036388">
    <property type="entry name" value="WH-like_DNA-bd_sf"/>
</dbReference>
<organism evidence="1 2">
    <name type="scientific">Paludibacterium paludis</name>
    <dbReference type="NCBI Taxonomy" id="1225769"/>
    <lineage>
        <taxon>Bacteria</taxon>
        <taxon>Pseudomonadati</taxon>
        <taxon>Pseudomonadota</taxon>
        <taxon>Betaproteobacteria</taxon>
        <taxon>Neisseriales</taxon>
        <taxon>Chromobacteriaceae</taxon>
        <taxon>Paludibacterium</taxon>
    </lineage>
</organism>